<evidence type="ECO:0000313" key="1">
    <source>
        <dbReference type="EMBL" id="MBB6556102.1"/>
    </source>
</evidence>
<reference evidence="1 2" key="1">
    <citation type="submission" date="2020-08" db="EMBL/GenBank/DDBJ databases">
        <title>Sequencing the genomes of 1000 actinobacteria strains.</title>
        <authorList>
            <person name="Klenk H.-P."/>
        </authorList>
    </citation>
    <scope>NUCLEOTIDE SEQUENCE [LARGE SCALE GENOMIC DNA]</scope>
    <source>
        <strain evidence="1 2">DSM 43768</strain>
    </source>
</reference>
<name>A0A7X0P6S4_9ACTN</name>
<keyword evidence="2" id="KW-1185">Reference proteome</keyword>
<protein>
    <submittedName>
        <fullName evidence="1">Uncharacterized protein</fullName>
    </submittedName>
</protein>
<organism evidence="1 2">
    <name type="scientific">Nonomuraea rubra</name>
    <dbReference type="NCBI Taxonomy" id="46180"/>
    <lineage>
        <taxon>Bacteria</taxon>
        <taxon>Bacillati</taxon>
        <taxon>Actinomycetota</taxon>
        <taxon>Actinomycetes</taxon>
        <taxon>Streptosporangiales</taxon>
        <taxon>Streptosporangiaceae</taxon>
        <taxon>Nonomuraea</taxon>
    </lineage>
</organism>
<evidence type="ECO:0000313" key="2">
    <source>
        <dbReference type="Proteomes" id="UP000565579"/>
    </source>
</evidence>
<proteinExistence type="predicted"/>
<dbReference type="AlphaFoldDB" id="A0A7X0P6S4"/>
<dbReference type="Proteomes" id="UP000565579">
    <property type="component" value="Unassembled WGS sequence"/>
</dbReference>
<sequence length="167" mass="18184">MSDTAADPMARYADFHPMYSVEKLRETLAVLADLPGDTPVILALSDGNEADQYAPATELQVTHWNGYERCAATDEGAELAPFFIYPAQHPEGVADDGTFHPVATLDALRNTIADLAIPDDTIFHRTEDASNDEDSFTIASELQVAWWDGSVQVDEPGEGVTQALFII</sequence>
<dbReference type="EMBL" id="JACHMI010000001">
    <property type="protein sequence ID" value="MBB6556102.1"/>
    <property type="molecule type" value="Genomic_DNA"/>
</dbReference>
<accession>A0A7X0P6S4</accession>
<gene>
    <name evidence="1" type="ORF">HD593_010897</name>
</gene>
<dbReference type="RefSeq" id="WP_185110588.1">
    <property type="nucleotide sequence ID" value="NZ_BAAAXY010000150.1"/>
</dbReference>
<comment type="caution">
    <text evidence="1">The sequence shown here is derived from an EMBL/GenBank/DDBJ whole genome shotgun (WGS) entry which is preliminary data.</text>
</comment>